<protein>
    <recommendedName>
        <fullName evidence="5">DNA 3'-5' helicase</fullName>
        <ecNumber evidence="5">5.6.2.4</ecNumber>
    </recommendedName>
</protein>
<dbReference type="GO" id="GO:0000724">
    <property type="term" value="P:double-strand break repair via homologous recombination"/>
    <property type="evidence" value="ECO:0007669"/>
    <property type="project" value="TreeGrafter"/>
</dbReference>
<evidence type="ECO:0000313" key="9">
    <source>
        <dbReference type="EnsemblFungi" id="PTTG_25827-t43_1-p1"/>
    </source>
</evidence>
<reference evidence="8" key="1">
    <citation type="submission" date="2009-11" db="EMBL/GenBank/DDBJ databases">
        <authorList>
            <consortium name="The Broad Institute Genome Sequencing Platform"/>
            <person name="Ward D."/>
            <person name="Feldgarden M."/>
            <person name="Earl A."/>
            <person name="Young S.K."/>
            <person name="Zeng Q."/>
            <person name="Koehrsen M."/>
            <person name="Alvarado L."/>
            <person name="Berlin A."/>
            <person name="Bochicchio J."/>
            <person name="Borenstein D."/>
            <person name="Chapman S.B."/>
            <person name="Chen Z."/>
            <person name="Engels R."/>
            <person name="Freedman E."/>
            <person name="Gellesch M."/>
            <person name="Goldberg J."/>
            <person name="Griggs A."/>
            <person name="Gujja S."/>
            <person name="Heilman E."/>
            <person name="Heiman D."/>
            <person name="Hepburn T."/>
            <person name="Howarth C."/>
            <person name="Jen D."/>
            <person name="Larson L."/>
            <person name="Lewis B."/>
            <person name="Mehta T."/>
            <person name="Park D."/>
            <person name="Pearson M."/>
            <person name="Roberts A."/>
            <person name="Saif S."/>
            <person name="Shea T."/>
            <person name="Shenoy N."/>
            <person name="Sisk P."/>
            <person name="Stolte C."/>
            <person name="Sykes S."/>
            <person name="Thomson T."/>
            <person name="Walk T."/>
            <person name="White J."/>
            <person name="Yandava C."/>
            <person name="Izard J."/>
            <person name="Baranova O.V."/>
            <person name="Blanton J.M."/>
            <person name="Tanner A.C."/>
            <person name="Dewhirst F.E."/>
            <person name="Haas B."/>
            <person name="Nusbaum C."/>
            <person name="Birren B."/>
        </authorList>
    </citation>
    <scope>NUCLEOTIDE SEQUENCE [LARGE SCALE GENOMIC DNA]</scope>
    <source>
        <strain evidence="8">1-1 BBBD Race 1</strain>
    </source>
</reference>
<dbReference type="PANTHER" id="PTHR13710">
    <property type="entry name" value="DNA HELICASE RECQ FAMILY MEMBER"/>
    <property type="match status" value="1"/>
</dbReference>
<dbReference type="GO" id="GO:0005694">
    <property type="term" value="C:chromosome"/>
    <property type="evidence" value="ECO:0007669"/>
    <property type="project" value="TreeGrafter"/>
</dbReference>
<evidence type="ECO:0000256" key="3">
    <source>
        <dbReference type="ARBA" id="ARBA00023235"/>
    </source>
</evidence>
<dbReference type="Pfam" id="PF00270">
    <property type="entry name" value="DEAD"/>
    <property type="match status" value="1"/>
</dbReference>
<reference evidence="9" key="4">
    <citation type="submission" date="2025-05" db="UniProtKB">
        <authorList>
            <consortium name="EnsemblFungi"/>
        </authorList>
    </citation>
    <scope>IDENTIFICATION</scope>
    <source>
        <strain evidence="9">isolate 1-1 / race 1 (BBBD)</strain>
    </source>
</reference>
<gene>
    <name evidence="8" type="ORF">PTTG_25827</name>
</gene>
<dbReference type="OrthoDB" id="2503963at2759"/>
<feature type="region of interest" description="Disordered" evidence="6">
    <location>
        <begin position="1"/>
        <end position="41"/>
    </location>
</feature>
<dbReference type="PANTHER" id="PTHR13710:SF105">
    <property type="entry name" value="ATP-DEPENDENT DNA HELICASE Q1"/>
    <property type="match status" value="1"/>
</dbReference>
<reference evidence="8" key="2">
    <citation type="submission" date="2016-05" db="EMBL/GenBank/DDBJ databases">
        <title>Comparative analysis highlights variable genome content of wheat rusts and divergence of the mating loci.</title>
        <authorList>
            <person name="Cuomo C.A."/>
            <person name="Bakkeren G."/>
            <person name="Szabo L."/>
            <person name="Khalil H."/>
            <person name="Joly D."/>
            <person name="Goldberg J."/>
            <person name="Young S."/>
            <person name="Zeng Q."/>
            <person name="Fellers J."/>
        </authorList>
    </citation>
    <scope>NUCLEOTIDE SEQUENCE [LARGE SCALE GENOMIC DNA]</scope>
    <source>
        <strain evidence="8">1-1 BBBD Race 1</strain>
    </source>
</reference>
<dbReference type="GO" id="GO:0005737">
    <property type="term" value="C:cytoplasm"/>
    <property type="evidence" value="ECO:0007669"/>
    <property type="project" value="TreeGrafter"/>
</dbReference>
<evidence type="ECO:0000256" key="2">
    <source>
        <dbReference type="ARBA" id="ARBA00023125"/>
    </source>
</evidence>
<feature type="compositionally biased region" description="Polar residues" evidence="6">
    <location>
        <begin position="13"/>
        <end position="41"/>
    </location>
</feature>
<dbReference type="GO" id="GO:0009378">
    <property type="term" value="F:four-way junction helicase activity"/>
    <property type="evidence" value="ECO:0007669"/>
    <property type="project" value="TreeGrafter"/>
</dbReference>
<keyword evidence="2" id="KW-0238">DNA-binding</keyword>
<dbReference type="InterPro" id="IPR027417">
    <property type="entry name" value="P-loop_NTPase"/>
</dbReference>
<feature type="domain" description="Helicase ATP-binding" evidence="7">
    <location>
        <begin position="86"/>
        <end position="221"/>
    </location>
</feature>
<dbReference type="SMART" id="SM00487">
    <property type="entry name" value="DEXDc"/>
    <property type="match status" value="1"/>
</dbReference>
<proteinExistence type="inferred from homology"/>
<evidence type="ECO:0000256" key="1">
    <source>
        <dbReference type="ARBA" id="ARBA00005446"/>
    </source>
</evidence>
<dbReference type="VEuPathDB" id="FungiDB:PTTG_25827"/>
<comment type="similarity">
    <text evidence="1">Belongs to the helicase family. RecQ subfamily.</text>
</comment>
<dbReference type="InterPro" id="IPR014001">
    <property type="entry name" value="Helicase_ATP-bd"/>
</dbReference>
<dbReference type="EMBL" id="ADAS02000009">
    <property type="protein sequence ID" value="OAV98162.1"/>
    <property type="molecule type" value="Genomic_DNA"/>
</dbReference>
<dbReference type="SUPFAM" id="SSF52540">
    <property type="entry name" value="P-loop containing nucleoside triphosphate hydrolases"/>
    <property type="match status" value="1"/>
</dbReference>
<dbReference type="Gene3D" id="3.40.50.300">
    <property type="entry name" value="P-loop containing nucleotide triphosphate hydrolases"/>
    <property type="match status" value="1"/>
</dbReference>
<dbReference type="GO" id="GO:0043138">
    <property type="term" value="F:3'-5' DNA helicase activity"/>
    <property type="evidence" value="ECO:0007669"/>
    <property type="project" value="UniProtKB-EC"/>
</dbReference>
<keyword evidence="3" id="KW-0413">Isomerase</keyword>
<evidence type="ECO:0000256" key="4">
    <source>
        <dbReference type="ARBA" id="ARBA00034617"/>
    </source>
</evidence>
<evidence type="ECO:0000256" key="5">
    <source>
        <dbReference type="ARBA" id="ARBA00034808"/>
    </source>
</evidence>
<dbReference type="GO" id="GO:0003677">
    <property type="term" value="F:DNA binding"/>
    <property type="evidence" value="ECO:0007669"/>
    <property type="project" value="UniProtKB-KW"/>
</dbReference>
<reference evidence="9 10" key="3">
    <citation type="journal article" date="2017" name="G3 (Bethesda)">
        <title>Comparative analysis highlights variable genome content of wheat rusts and divergence of the mating loci.</title>
        <authorList>
            <person name="Cuomo C.A."/>
            <person name="Bakkeren G."/>
            <person name="Khalil H.B."/>
            <person name="Panwar V."/>
            <person name="Joly D."/>
            <person name="Linning R."/>
            <person name="Sakthikumar S."/>
            <person name="Song X."/>
            <person name="Adiconis X."/>
            <person name="Fan L."/>
            <person name="Goldberg J.M."/>
            <person name="Levin J.Z."/>
            <person name="Young S."/>
            <person name="Zeng Q."/>
            <person name="Anikster Y."/>
            <person name="Bruce M."/>
            <person name="Wang M."/>
            <person name="Yin C."/>
            <person name="McCallum B."/>
            <person name="Szabo L.J."/>
            <person name="Hulbert S."/>
            <person name="Chen X."/>
            <person name="Fellers J.P."/>
        </authorList>
    </citation>
    <scope>NUCLEOTIDE SEQUENCE</scope>
    <source>
        <strain evidence="10">Isolate 1-1 / race 1 (BBBD)</strain>
        <strain evidence="9">isolate 1-1 / race 1 (BBBD)</strain>
    </source>
</reference>
<evidence type="ECO:0000313" key="10">
    <source>
        <dbReference type="Proteomes" id="UP000005240"/>
    </source>
</evidence>
<accession>A0A180H0Z1</accession>
<dbReference type="EC" id="5.6.2.4" evidence="5"/>
<dbReference type="GO" id="GO:0005524">
    <property type="term" value="F:ATP binding"/>
    <property type="evidence" value="ECO:0007669"/>
    <property type="project" value="InterPro"/>
</dbReference>
<organism evidence="8">
    <name type="scientific">Puccinia triticina (isolate 1-1 / race 1 (BBBD))</name>
    <name type="common">Brown leaf rust fungus</name>
    <dbReference type="NCBI Taxonomy" id="630390"/>
    <lineage>
        <taxon>Eukaryota</taxon>
        <taxon>Fungi</taxon>
        <taxon>Dikarya</taxon>
        <taxon>Basidiomycota</taxon>
        <taxon>Pucciniomycotina</taxon>
        <taxon>Pucciniomycetes</taxon>
        <taxon>Pucciniales</taxon>
        <taxon>Pucciniaceae</taxon>
        <taxon>Puccinia</taxon>
    </lineage>
</organism>
<dbReference type="Proteomes" id="UP000005240">
    <property type="component" value="Unassembled WGS sequence"/>
</dbReference>
<dbReference type="PROSITE" id="PS51192">
    <property type="entry name" value="HELICASE_ATP_BIND_1"/>
    <property type="match status" value="1"/>
</dbReference>
<dbReference type="InterPro" id="IPR011545">
    <property type="entry name" value="DEAD/DEAH_box_helicase_dom"/>
</dbReference>
<evidence type="ECO:0000313" key="8">
    <source>
        <dbReference type="EMBL" id="OAV98162.1"/>
    </source>
</evidence>
<dbReference type="STRING" id="630390.A0A180H0Z1"/>
<dbReference type="EnsemblFungi" id="PTTG_25827-t43_1">
    <property type="protein sequence ID" value="PTTG_25827-t43_1-p1"/>
    <property type="gene ID" value="PTTG_25827"/>
</dbReference>
<dbReference type="AlphaFoldDB" id="A0A180H0Z1"/>
<evidence type="ECO:0000256" key="6">
    <source>
        <dbReference type="SAM" id="MobiDB-lite"/>
    </source>
</evidence>
<keyword evidence="10" id="KW-1185">Reference proteome</keyword>
<name>A0A180H0Z1_PUCT1</name>
<comment type="catalytic activity">
    <reaction evidence="4">
        <text>Couples ATP hydrolysis with the unwinding of duplex DNA by translocating in the 3'-5' direction.</text>
        <dbReference type="EC" id="5.6.2.4"/>
    </reaction>
</comment>
<sequence>MTRKTKHIPTANRHLSTPSVNAKQSKPAQKTSLKSTQSTPKKLNTGVTILKKLLQSNNSDLKAAIASQAKRFYGGEEAKPLQIDAVANLARGRNTFLLAGTGFGKSRISEIYSKLLPQNTKPVVLVLNPLDALGDNQVAKKKGKFTAINLIKLTFNKNVAEEIKQGNYNFVYLSPEIFLNNKLWDLVYFSTEFQQQLALVVVDEAHMVYLWGLVESNGRRVNAVFIRLEDIRIF</sequence>
<evidence type="ECO:0000259" key="7">
    <source>
        <dbReference type="PROSITE" id="PS51192"/>
    </source>
</evidence>